<evidence type="ECO:0000313" key="11">
    <source>
        <dbReference type="Proteomes" id="UP000184233"/>
    </source>
</evidence>
<evidence type="ECO:0000256" key="6">
    <source>
        <dbReference type="ARBA" id="ARBA00023136"/>
    </source>
</evidence>
<keyword evidence="7" id="KW-0998">Cell outer membrane</keyword>
<protein>
    <recommendedName>
        <fullName evidence="8">Outer membrane protein assembly factor BamA</fullName>
    </recommendedName>
</protein>
<dbReference type="PANTHER" id="PTHR12815:SF47">
    <property type="entry name" value="TRANSLOCATION AND ASSEMBLY MODULE SUBUNIT TAMA"/>
    <property type="match status" value="1"/>
</dbReference>
<evidence type="ECO:0000256" key="5">
    <source>
        <dbReference type="ARBA" id="ARBA00022737"/>
    </source>
</evidence>
<dbReference type="EMBL" id="MKVH01000024">
    <property type="protein sequence ID" value="OJX57374.1"/>
    <property type="molecule type" value="Genomic_DNA"/>
</dbReference>
<organism evidence="10 11">
    <name type="scientific">Candidatus Kapaibacterium thiocyanatum</name>
    <dbReference type="NCBI Taxonomy" id="1895771"/>
    <lineage>
        <taxon>Bacteria</taxon>
        <taxon>Pseudomonadati</taxon>
        <taxon>Candidatus Kapaibacteriota</taxon>
        <taxon>Candidatus Kapaibacteriia</taxon>
        <taxon>Candidatus Kapaibacteriales</taxon>
        <taxon>Candidatus Kapaibacteriaceae</taxon>
        <taxon>Candidatus Kapaibacterium</taxon>
    </lineage>
</organism>
<keyword evidence="5" id="KW-0677">Repeat</keyword>
<keyword evidence="4" id="KW-0732">Signal</keyword>
<evidence type="ECO:0000256" key="8">
    <source>
        <dbReference type="NCBIfam" id="TIGR03303"/>
    </source>
</evidence>
<dbReference type="STRING" id="1895771.BGO89_11595"/>
<accession>A0A1M3KYM3</accession>
<dbReference type="Proteomes" id="UP000184233">
    <property type="component" value="Unassembled WGS sequence"/>
</dbReference>
<name>A0A1M3KYM3_9BACT</name>
<proteinExistence type="predicted"/>
<dbReference type="InterPro" id="IPR034746">
    <property type="entry name" value="POTRA"/>
</dbReference>
<evidence type="ECO:0000256" key="4">
    <source>
        <dbReference type="ARBA" id="ARBA00022729"/>
    </source>
</evidence>
<dbReference type="Gene3D" id="3.10.20.310">
    <property type="entry name" value="membrane protein fhac"/>
    <property type="match status" value="5"/>
</dbReference>
<dbReference type="NCBIfam" id="TIGR03303">
    <property type="entry name" value="OM_YaeT"/>
    <property type="match status" value="1"/>
</dbReference>
<dbReference type="InterPro" id="IPR000184">
    <property type="entry name" value="Bac_surfAg_D15"/>
</dbReference>
<evidence type="ECO:0000259" key="9">
    <source>
        <dbReference type="PROSITE" id="PS51779"/>
    </source>
</evidence>
<sequence>MAGISVDGVAQGTDAETIIAVSGLRVGEEARPDNLVMAVRNLWHRRQFADVRIEKDRETALGVFLVIKVREAPRLRHIVIDGNDDLSEADIRKAVAKNRDDIISPFDVYEIRQAVKKLYEKEGMSFAKIESEVVDIDSANRFDLLLHINEGVEYHVGAIEFEGNKAFSDDELAGAFEDTKTKAWWQFWKSAKFDVTKYKTDIAKLHKFFLNKGYIDGEVLSDTVIYNEETEKVTIRVAVSEGHRVFVRKVMFTGNTVYEEDALKRRFGVEEGEAYNQEKVEQNLEINQDQTDAKSLYSDNGYLMARMVPDLTRVADDSVDITIRVIEGDRYSIRRVEIQGNSKTKDRVIRRELFTRPGDWFNRAAIIRSVRGLGVLNYFNPEAIKPDVRPVDATSVDVVYNLEERSTDTFNASVGFAGAFGLTGSVGVTLNNFNIAEPLRGGAGQILSFQWEFGQASRLQTFQLSFSEPWLFNQPTSVGFSLFDTRQNFNIDVRRTGAQANIGRRFRFPDDFFRGDWSVSFERIQSNVASLFYRQGTNTALTLSQVISRTSYDNLIFPTSGSRFSLSTRVTTGFLGIGTTDFAKVGLNFDMINPLVSINGNPRLVMFLGSELGYVDGITNDTTIPPQEVFYMGGNGLGGFAITPLRGYPDNSIGPVSAEGTNLGGRVQARFVAELRFALSLNPFPIYLLSFAEAGNVWSNLRTADPFGLKRSAGFGVRLLLNPIGLLGFDLGYGFDPVYATGERSGWRFHFQFGR</sequence>
<dbReference type="Gene3D" id="2.40.160.50">
    <property type="entry name" value="membrane protein fhac: a member of the omp85/tpsb transporter family"/>
    <property type="match status" value="1"/>
</dbReference>
<comment type="subcellular location">
    <subcellularLocation>
        <location evidence="1">Membrane</location>
    </subcellularLocation>
</comment>
<feature type="domain" description="POTRA" evidence="9">
    <location>
        <begin position="331"/>
        <end position="405"/>
    </location>
</feature>
<keyword evidence="6" id="KW-0472">Membrane</keyword>
<reference evidence="10 11" key="1">
    <citation type="submission" date="2016-09" db="EMBL/GenBank/DDBJ databases">
        <title>Genome-resolved meta-omics ties microbial dynamics to process performance in biotechnology for thiocyanate degradation.</title>
        <authorList>
            <person name="Kantor R.S."/>
            <person name="Huddy R.J."/>
            <person name="Iyer R."/>
            <person name="Thomas B.C."/>
            <person name="Brown C.T."/>
            <person name="Anantharaman K."/>
            <person name="Tringe S."/>
            <person name="Hettich R.L."/>
            <person name="Harrison S.T."/>
            <person name="Banfield J.F."/>
        </authorList>
    </citation>
    <scope>NUCLEOTIDE SEQUENCE [LARGE SCALE GENOMIC DNA]</scope>
    <source>
        <strain evidence="10">59-99</strain>
    </source>
</reference>
<comment type="caution">
    <text evidence="10">The sequence shown here is derived from an EMBL/GenBank/DDBJ whole genome shotgun (WGS) entry which is preliminary data.</text>
</comment>
<dbReference type="PROSITE" id="PS51779">
    <property type="entry name" value="POTRA"/>
    <property type="match status" value="3"/>
</dbReference>
<gene>
    <name evidence="10" type="ORF">BGO89_11595</name>
</gene>
<dbReference type="GO" id="GO:0071709">
    <property type="term" value="P:membrane assembly"/>
    <property type="evidence" value="ECO:0007669"/>
    <property type="project" value="InterPro"/>
</dbReference>
<dbReference type="InterPro" id="IPR010827">
    <property type="entry name" value="BamA/TamA_POTRA"/>
</dbReference>
<keyword evidence="3" id="KW-0812">Transmembrane</keyword>
<dbReference type="PANTHER" id="PTHR12815">
    <property type="entry name" value="SORTING AND ASSEMBLY MACHINERY SAMM50 PROTEIN FAMILY MEMBER"/>
    <property type="match status" value="1"/>
</dbReference>
<dbReference type="Pfam" id="PF07244">
    <property type="entry name" value="POTRA"/>
    <property type="match status" value="4"/>
</dbReference>
<dbReference type="GO" id="GO:0009279">
    <property type="term" value="C:cell outer membrane"/>
    <property type="evidence" value="ECO:0007669"/>
    <property type="project" value="UniProtKB-UniRule"/>
</dbReference>
<dbReference type="Pfam" id="PF01103">
    <property type="entry name" value="Omp85"/>
    <property type="match status" value="1"/>
</dbReference>
<dbReference type="PIRSF" id="PIRSF006076">
    <property type="entry name" value="OM_assembly_OMP85"/>
    <property type="match status" value="1"/>
</dbReference>
<feature type="domain" description="POTRA" evidence="9">
    <location>
        <begin position="245"/>
        <end position="328"/>
    </location>
</feature>
<evidence type="ECO:0000256" key="2">
    <source>
        <dbReference type="ARBA" id="ARBA00022452"/>
    </source>
</evidence>
<evidence type="ECO:0000256" key="7">
    <source>
        <dbReference type="ARBA" id="ARBA00023237"/>
    </source>
</evidence>
<dbReference type="InterPro" id="IPR039910">
    <property type="entry name" value="D15-like"/>
</dbReference>
<evidence type="ECO:0000256" key="3">
    <source>
        <dbReference type="ARBA" id="ARBA00022692"/>
    </source>
</evidence>
<keyword evidence="2" id="KW-1134">Transmembrane beta strand</keyword>
<dbReference type="InterPro" id="IPR023707">
    <property type="entry name" value="OM_assembly_BamA"/>
</dbReference>
<evidence type="ECO:0000256" key="1">
    <source>
        <dbReference type="ARBA" id="ARBA00004370"/>
    </source>
</evidence>
<evidence type="ECO:0000313" key="10">
    <source>
        <dbReference type="EMBL" id="OJX57374.1"/>
    </source>
</evidence>
<dbReference type="AlphaFoldDB" id="A0A1M3KYM3"/>
<feature type="domain" description="POTRA" evidence="9">
    <location>
        <begin position="73"/>
        <end position="151"/>
    </location>
</feature>